<keyword evidence="1" id="KW-0812">Transmembrane</keyword>
<organism evidence="2 3">
    <name type="scientific">Kouleothrix aurantiaca</name>
    <dbReference type="NCBI Taxonomy" id="186479"/>
    <lineage>
        <taxon>Bacteria</taxon>
        <taxon>Bacillati</taxon>
        <taxon>Chloroflexota</taxon>
        <taxon>Chloroflexia</taxon>
        <taxon>Chloroflexales</taxon>
        <taxon>Roseiflexineae</taxon>
        <taxon>Roseiflexaceae</taxon>
        <taxon>Kouleothrix</taxon>
    </lineage>
</organism>
<comment type="caution">
    <text evidence="2">The sequence shown here is derived from an EMBL/GenBank/DDBJ whole genome shotgun (WGS) entry which is preliminary data.</text>
</comment>
<keyword evidence="1" id="KW-1133">Transmembrane helix</keyword>
<dbReference type="EMBL" id="LJCR01000211">
    <property type="protein sequence ID" value="KPV53644.1"/>
    <property type="molecule type" value="Genomic_DNA"/>
</dbReference>
<sequence>MAVDLSWSIFAVDDNKRWAIDRHRWPHSVLFFGFYGHNGKPARFSIAVCLGPARETVALSPGRKCNDLLDGIKFLSICNCVAVVTLFFPIIPFLAVAQFIIEVRHCIKHLFASDIRNHR</sequence>
<dbReference type="Proteomes" id="UP000050509">
    <property type="component" value="Unassembled WGS sequence"/>
</dbReference>
<keyword evidence="3" id="KW-1185">Reference proteome</keyword>
<keyword evidence="1" id="KW-0472">Membrane</keyword>
<name>A0A0P9HFV3_9CHLR</name>
<feature type="transmembrane region" description="Helical" evidence="1">
    <location>
        <begin position="74"/>
        <end position="101"/>
    </location>
</feature>
<reference evidence="2 3" key="1">
    <citation type="submission" date="2015-09" db="EMBL/GenBank/DDBJ databases">
        <title>Draft genome sequence of Kouleothrix aurantiaca JCM 19913.</title>
        <authorList>
            <person name="Hemp J."/>
        </authorList>
    </citation>
    <scope>NUCLEOTIDE SEQUENCE [LARGE SCALE GENOMIC DNA]</scope>
    <source>
        <strain evidence="2 3">COM-B</strain>
    </source>
</reference>
<evidence type="ECO:0000256" key="1">
    <source>
        <dbReference type="SAM" id="Phobius"/>
    </source>
</evidence>
<evidence type="ECO:0000313" key="3">
    <source>
        <dbReference type="Proteomes" id="UP000050509"/>
    </source>
</evidence>
<proteinExistence type="predicted"/>
<dbReference type="AlphaFoldDB" id="A0A0P9HFV3"/>
<protein>
    <submittedName>
        <fullName evidence="2">Uncharacterized protein</fullName>
    </submittedName>
</protein>
<accession>A0A0P9HFV3</accession>
<evidence type="ECO:0000313" key="2">
    <source>
        <dbReference type="EMBL" id="KPV53644.1"/>
    </source>
</evidence>
<gene>
    <name evidence="2" type="ORF">SE17_08435</name>
</gene>